<reference evidence="1 2" key="1">
    <citation type="submission" date="2020-01" db="EMBL/GenBank/DDBJ databases">
        <title>Whole genome sequence of Heliobacterium gestii DSM 11169.</title>
        <authorList>
            <person name="Kyndt J.A."/>
            <person name="Meyer T.E."/>
        </authorList>
    </citation>
    <scope>NUCLEOTIDE SEQUENCE [LARGE SCALE GENOMIC DNA]</scope>
    <source>
        <strain evidence="1 2">DSM 11169</strain>
    </source>
</reference>
<dbReference type="Proteomes" id="UP000471031">
    <property type="component" value="Unassembled WGS sequence"/>
</dbReference>
<evidence type="ECO:0000313" key="2">
    <source>
        <dbReference type="Proteomes" id="UP000471031"/>
    </source>
</evidence>
<dbReference type="Gene3D" id="3.40.50.150">
    <property type="entry name" value="Vaccinia Virus protein VP39"/>
    <property type="match status" value="1"/>
</dbReference>
<dbReference type="RefSeq" id="WP_161261669.1">
    <property type="nucleotide sequence ID" value="NZ_JAFBDC010000005.1"/>
</dbReference>
<sequence>MGSEDLTRFRNLTFEGFRELACDPSLTRYERIGFPNSYREGKEEDIFIDILGKLPNLAKNEKTVLDIGPGCSELPYMLIEQCRNRGHKLILIDSEEMLQLLPDEPFIKKIPACFPAGCRQFISEYVEKVDVILTYSVFHYVFAEMNPFDFLDSAISLLCNNGEMLIGDIPNISKRKRFFSSPTGVAFHRNFTGRNDTPEVRYNTIDFGEVDDSVLFSLMQRCRMFGCDAYLMPQADNLPMANRREDFLIKKP</sequence>
<dbReference type="GO" id="GO:0008168">
    <property type="term" value="F:methyltransferase activity"/>
    <property type="evidence" value="ECO:0007669"/>
    <property type="project" value="UniProtKB-KW"/>
</dbReference>
<dbReference type="OrthoDB" id="2085614at2"/>
<organism evidence="1 2">
    <name type="scientific">Heliomicrobium gestii</name>
    <name type="common">Heliobacterium gestii</name>
    <dbReference type="NCBI Taxonomy" id="2699"/>
    <lineage>
        <taxon>Bacteria</taxon>
        <taxon>Bacillati</taxon>
        <taxon>Bacillota</taxon>
        <taxon>Clostridia</taxon>
        <taxon>Eubacteriales</taxon>
        <taxon>Heliobacteriaceae</taxon>
        <taxon>Heliomicrobium</taxon>
    </lineage>
</organism>
<proteinExistence type="predicted"/>
<evidence type="ECO:0000313" key="1">
    <source>
        <dbReference type="EMBL" id="MZP43100.1"/>
    </source>
</evidence>
<gene>
    <name evidence="1" type="ORF">GTO89_08635</name>
</gene>
<name>A0A845LDU2_HELGE</name>
<comment type="caution">
    <text evidence="1">The sequence shown here is derived from an EMBL/GenBank/DDBJ whole genome shotgun (WGS) entry which is preliminary data.</text>
</comment>
<keyword evidence="1" id="KW-0808">Transferase</keyword>
<protein>
    <submittedName>
        <fullName evidence="1">SAM-dependent methyltransferase</fullName>
    </submittedName>
</protein>
<dbReference type="SUPFAM" id="SSF53335">
    <property type="entry name" value="S-adenosyl-L-methionine-dependent methyltransferases"/>
    <property type="match status" value="1"/>
</dbReference>
<dbReference type="AlphaFoldDB" id="A0A845LDU2"/>
<keyword evidence="2" id="KW-1185">Reference proteome</keyword>
<dbReference type="CDD" id="cd02440">
    <property type="entry name" value="AdoMet_MTases"/>
    <property type="match status" value="1"/>
</dbReference>
<accession>A0A845LDU2</accession>
<dbReference type="InterPro" id="IPR029063">
    <property type="entry name" value="SAM-dependent_MTases_sf"/>
</dbReference>
<dbReference type="GO" id="GO:0032259">
    <property type="term" value="P:methylation"/>
    <property type="evidence" value="ECO:0007669"/>
    <property type="project" value="UniProtKB-KW"/>
</dbReference>
<dbReference type="EMBL" id="WXEX01000006">
    <property type="protein sequence ID" value="MZP43100.1"/>
    <property type="molecule type" value="Genomic_DNA"/>
</dbReference>
<keyword evidence="1" id="KW-0489">Methyltransferase</keyword>